<keyword evidence="4 11" id="KW-0028">Amino-acid biosynthesis</keyword>
<evidence type="ECO:0000256" key="7">
    <source>
        <dbReference type="ARBA" id="ARBA00023002"/>
    </source>
</evidence>
<feature type="active site" description="Proton acceptor" evidence="11 13">
    <location>
        <position position="328"/>
    </location>
</feature>
<dbReference type="Gene3D" id="1.20.5.1300">
    <property type="match status" value="1"/>
</dbReference>
<comment type="similarity">
    <text evidence="2 11 12 17">Belongs to the histidinol dehydrogenase family.</text>
</comment>
<feature type="binding site" evidence="11 16">
    <location>
        <position position="361"/>
    </location>
    <ligand>
        <name>Zn(2+)</name>
        <dbReference type="ChEBI" id="CHEBI:29105"/>
    </ligand>
</feature>
<comment type="pathway">
    <text evidence="1 11">Amino-acid biosynthesis; L-histidine biosynthesis; L-histidine from 5-phospho-alpha-D-ribose 1-diphosphate: step 9/9.</text>
</comment>
<dbReference type="InterPro" id="IPR016161">
    <property type="entry name" value="Ald_DH/histidinol_DH"/>
</dbReference>
<comment type="caution">
    <text evidence="18">The sequence shown here is derived from an EMBL/GenBank/DDBJ whole genome shotgun (WGS) entry which is preliminary data.</text>
</comment>
<dbReference type="PRINTS" id="PR00083">
    <property type="entry name" value="HOLDHDRGNASE"/>
</dbReference>
<keyword evidence="7 11" id="KW-0560">Oxidoreductase</keyword>
<dbReference type="Gene3D" id="3.40.50.1980">
    <property type="entry name" value="Nitrogenase molybdenum iron protein domain"/>
    <property type="match status" value="2"/>
</dbReference>
<comment type="function">
    <text evidence="11">Catalyzes the sequential NAD-dependent oxidations of L-histidinol to L-histidinaldehyde and then to L-histidine.</text>
</comment>
<dbReference type="InterPro" id="IPR012131">
    <property type="entry name" value="Hstdl_DH"/>
</dbReference>
<organism evidence="18 19">
    <name type="scientific">Novosphingobium fluoreni</name>
    <dbReference type="NCBI Taxonomy" id="1391222"/>
    <lineage>
        <taxon>Bacteria</taxon>
        <taxon>Pseudomonadati</taxon>
        <taxon>Pseudomonadota</taxon>
        <taxon>Alphaproteobacteria</taxon>
        <taxon>Sphingomonadales</taxon>
        <taxon>Sphingomonadaceae</taxon>
        <taxon>Novosphingobium</taxon>
    </lineage>
</organism>
<dbReference type="FunFam" id="3.40.50.1980:FF:000026">
    <property type="entry name" value="Histidinol dehydrogenase"/>
    <property type="match status" value="1"/>
</dbReference>
<dbReference type="FunFam" id="3.40.50.1980:FF:000001">
    <property type="entry name" value="Histidinol dehydrogenase"/>
    <property type="match status" value="1"/>
</dbReference>
<feature type="binding site" evidence="11 15">
    <location>
        <position position="361"/>
    </location>
    <ligand>
        <name>substrate</name>
    </ligand>
</feature>
<dbReference type="EC" id="1.1.1.23" evidence="3 11"/>
<dbReference type="InterPro" id="IPR001692">
    <property type="entry name" value="Histidinol_DH_CS"/>
</dbReference>
<feature type="binding site" evidence="11 16">
    <location>
        <position position="262"/>
    </location>
    <ligand>
        <name>Zn(2+)</name>
        <dbReference type="ChEBI" id="CHEBI:29105"/>
    </ligand>
</feature>
<proteinExistence type="inferred from homology"/>
<evidence type="ECO:0000256" key="8">
    <source>
        <dbReference type="ARBA" id="ARBA00023027"/>
    </source>
</evidence>
<name>A0A7W6FZ32_9SPHN</name>
<keyword evidence="5 11" id="KW-0479">Metal-binding</keyword>
<dbReference type="PROSITE" id="PS00611">
    <property type="entry name" value="HISOL_DEHYDROGENASE"/>
    <property type="match status" value="1"/>
</dbReference>
<dbReference type="NCBIfam" id="TIGR00069">
    <property type="entry name" value="hisD"/>
    <property type="match status" value="1"/>
</dbReference>
<dbReference type="GO" id="GO:0000105">
    <property type="term" value="P:L-histidine biosynthetic process"/>
    <property type="evidence" value="ECO:0007669"/>
    <property type="project" value="UniProtKB-UniRule"/>
</dbReference>
<dbReference type="GO" id="GO:0051287">
    <property type="term" value="F:NAD binding"/>
    <property type="evidence" value="ECO:0007669"/>
    <property type="project" value="InterPro"/>
</dbReference>
<feature type="active site" description="Proton acceptor" evidence="11 13">
    <location>
        <position position="327"/>
    </location>
</feature>
<dbReference type="UniPathway" id="UPA00031">
    <property type="reaction ID" value="UER00014"/>
</dbReference>
<dbReference type="PANTHER" id="PTHR21256">
    <property type="entry name" value="HISTIDINOL DEHYDROGENASE HDH"/>
    <property type="match status" value="1"/>
</dbReference>
<evidence type="ECO:0000256" key="11">
    <source>
        <dbReference type="HAMAP-Rule" id="MF_01024"/>
    </source>
</evidence>
<accession>A0A7W6FZ32</accession>
<dbReference type="RefSeq" id="WP_183617476.1">
    <property type="nucleotide sequence ID" value="NZ_JACIDY010000006.1"/>
</dbReference>
<evidence type="ECO:0000256" key="15">
    <source>
        <dbReference type="PIRSR" id="PIRSR000099-3"/>
    </source>
</evidence>
<evidence type="ECO:0000313" key="19">
    <source>
        <dbReference type="Proteomes" id="UP000561459"/>
    </source>
</evidence>
<feature type="binding site" evidence="11 14">
    <location>
        <position position="191"/>
    </location>
    <ligand>
        <name>NAD(+)</name>
        <dbReference type="ChEBI" id="CHEBI:57540"/>
    </ligand>
</feature>
<feature type="binding site" evidence="11 14">
    <location>
        <position position="130"/>
    </location>
    <ligand>
        <name>NAD(+)</name>
        <dbReference type="ChEBI" id="CHEBI:57540"/>
    </ligand>
</feature>
<dbReference type="CDD" id="cd06572">
    <property type="entry name" value="Histidinol_dh"/>
    <property type="match status" value="1"/>
</dbReference>
<evidence type="ECO:0000256" key="4">
    <source>
        <dbReference type="ARBA" id="ARBA00022605"/>
    </source>
</evidence>
<comment type="cofactor">
    <cofactor evidence="11 16">
        <name>Zn(2+)</name>
        <dbReference type="ChEBI" id="CHEBI:29105"/>
    </cofactor>
    <text evidence="11 16">Binds 1 zinc ion per subunit.</text>
</comment>
<dbReference type="SUPFAM" id="SSF53720">
    <property type="entry name" value="ALDH-like"/>
    <property type="match status" value="1"/>
</dbReference>
<evidence type="ECO:0000256" key="3">
    <source>
        <dbReference type="ARBA" id="ARBA00012965"/>
    </source>
</evidence>
<feature type="binding site" evidence="11 16">
    <location>
        <position position="420"/>
    </location>
    <ligand>
        <name>Zn(2+)</name>
        <dbReference type="ChEBI" id="CHEBI:29105"/>
    </ligand>
</feature>
<evidence type="ECO:0000256" key="12">
    <source>
        <dbReference type="PIRNR" id="PIRNR000099"/>
    </source>
</evidence>
<feature type="binding site" evidence="11 15">
    <location>
        <position position="262"/>
    </location>
    <ligand>
        <name>substrate</name>
    </ligand>
</feature>
<reference evidence="18 19" key="1">
    <citation type="submission" date="2020-08" db="EMBL/GenBank/DDBJ databases">
        <title>Genomic Encyclopedia of Type Strains, Phase IV (KMG-IV): sequencing the most valuable type-strain genomes for metagenomic binning, comparative biology and taxonomic classification.</title>
        <authorList>
            <person name="Goeker M."/>
        </authorList>
    </citation>
    <scope>NUCLEOTIDE SEQUENCE [LARGE SCALE GENOMIC DNA]</scope>
    <source>
        <strain evidence="18 19">DSM 27568</strain>
    </source>
</reference>
<dbReference type="Pfam" id="PF00815">
    <property type="entry name" value="Histidinol_dh"/>
    <property type="match status" value="1"/>
</dbReference>
<evidence type="ECO:0000256" key="13">
    <source>
        <dbReference type="PIRSR" id="PIRSR000099-1"/>
    </source>
</evidence>
<evidence type="ECO:0000256" key="5">
    <source>
        <dbReference type="ARBA" id="ARBA00022723"/>
    </source>
</evidence>
<dbReference type="PANTHER" id="PTHR21256:SF2">
    <property type="entry name" value="HISTIDINE BIOSYNTHESIS TRIFUNCTIONAL PROTEIN"/>
    <property type="match status" value="1"/>
</dbReference>
<keyword evidence="19" id="KW-1185">Reference proteome</keyword>
<evidence type="ECO:0000256" key="14">
    <source>
        <dbReference type="PIRSR" id="PIRSR000099-2"/>
    </source>
</evidence>
<dbReference type="GO" id="GO:0004399">
    <property type="term" value="F:histidinol dehydrogenase activity"/>
    <property type="evidence" value="ECO:0007669"/>
    <property type="project" value="UniProtKB-UniRule"/>
</dbReference>
<keyword evidence="9 11" id="KW-0368">Histidine biosynthesis</keyword>
<dbReference type="GO" id="GO:0005829">
    <property type="term" value="C:cytosol"/>
    <property type="evidence" value="ECO:0007669"/>
    <property type="project" value="TreeGrafter"/>
</dbReference>
<feature type="binding site" evidence="11 15">
    <location>
        <position position="237"/>
    </location>
    <ligand>
        <name>substrate</name>
    </ligand>
</feature>
<feature type="binding site" evidence="11 15">
    <location>
        <position position="328"/>
    </location>
    <ligand>
        <name>substrate</name>
    </ligand>
</feature>
<dbReference type="FunFam" id="1.20.5.1300:FF:000002">
    <property type="entry name" value="Histidinol dehydrogenase, chloroplastic"/>
    <property type="match status" value="1"/>
</dbReference>
<gene>
    <name evidence="11" type="primary">hisD</name>
    <name evidence="18" type="ORF">GGR39_002569</name>
</gene>
<keyword evidence="8 11" id="KW-0520">NAD</keyword>
<dbReference type="GO" id="GO:0008270">
    <property type="term" value="F:zinc ion binding"/>
    <property type="evidence" value="ECO:0007669"/>
    <property type="project" value="UniProtKB-UniRule"/>
</dbReference>
<feature type="binding site" evidence="11 15">
    <location>
        <position position="420"/>
    </location>
    <ligand>
        <name>substrate</name>
    </ligand>
</feature>
<dbReference type="InterPro" id="IPR022695">
    <property type="entry name" value="Histidinol_DH_monofunct"/>
</dbReference>
<feature type="binding site" evidence="11 14">
    <location>
        <position position="214"/>
    </location>
    <ligand>
        <name>NAD(+)</name>
        <dbReference type="ChEBI" id="CHEBI:57540"/>
    </ligand>
</feature>
<feature type="binding site" evidence="11 15">
    <location>
        <position position="415"/>
    </location>
    <ligand>
        <name>substrate</name>
    </ligand>
</feature>
<evidence type="ECO:0000256" key="6">
    <source>
        <dbReference type="ARBA" id="ARBA00022833"/>
    </source>
</evidence>
<dbReference type="PIRSF" id="PIRSF000099">
    <property type="entry name" value="Histidinol_dh"/>
    <property type="match status" value="1"/>
</dbReference>
<sequence>MLRLSTRGAGFDQAFRRLVRDRRESDEDVARDVARILSDVRNRGDEALIDLTTRFDGHSLSDEASWRIEPAACRDAFDALKPELRAALELAAERIRRYHEAQKPEDRDYTDETGVRLGAKWLPVDAAGLYVPGGRAAYPSSLLMNAIPAKVAGVERLVVVTPTPKGVMNPLVLAAAHLAGADEIWRIGGAQAVGALAYGTKRIQPVDVITGPGNAWVAEAKRQMFGVVGIDMVAGPSEILVIADGNNDPEWIAADLLSQAEHDPSSQSILITDDPLFADTVADRIKVEIAMLQTARVADQSWNKHGVIIEVQSLDEAPALANALAAEHVEIATDDPEALFTRIRHAGSVFLGRHTPEAVGDYVAGPNHVLPTGRRARFASGLSVLDFMKRTSFIQLDKRALQAIGPAAIALAEAEGLPAHARSIETRLGI</sequence>
<evidence type="ECO:0000256" key="10">
    <source>
        <dbReference type="ARBA" id="ARBA00049489"/>
    </source>
</evidence>
<evidence type="ECO:0000256" key="1">
    <source>
        <dbReference type="ARBA" id="ARBA00004940"/>
    </source>
</evidence>
<protein>
    <recommendedName>
        <fullName evidence="3 11">Histidinol dehydrogenase</fullName>
        <shortName evidence="11">HDH</shortName>
        <ecNumber evidence="3 11">1.1.1.23</ecNumber>
    </recommendedName>
</protein>
<evidence type="ECO:0000256" key="17">
    <source>
        <dbReference type="RuleBase" id="RU004175"/>
    </source>
</evidence>
<feature type="binding site" evidence="11 15">
    <location>
        <position position="259"/>
    </location>
    <ligand>
        <name>substrate</name>
    </ligand>
</feature>
<dbReference type="Proteomes" id="UP000561459">
    <property type="component" value="Unassembled WGS sequence"/>
</dbReference>
<evidence type="ECO:0000256" key="9">
    <source>
        <dbReference type="ARBA" id="ARBA00023102"/>
    </source>
</evidence>
<dbReference type="AlphaFoldDB" id="A0A7W6FZ32"/>
<dbReference type="HAMAP" id="MF_01024">
    <property type="entry name" value="HisD"/>
    <property type="match status" value="1"/>
</dbReference>
<feature type="binding site" evidence="11 16">
    <location>
        <position position="259"/>
    </location>
    <ligand>
        <name>Zn(2+)</name>
        <dbReference type="ChEBI" id="CHEBI:29105"/>
    </ligand>
</feature>
<dbReference type="EMBL" id="JACIDY010000006">
    <property type="protein sequence ID" value="MBB3940906.1"/>
    <property type="molecule type" value="Genomic_DNA"/>
</dbReference>
<evidence type="ECO:0000256" key="16">
    <source>
        <dbReference type="PIRSR" id="PIRSR000099-4"/>
    </source>
</evidence>
<comment type="catalytic activity">
    <reaction evidence="10 11">
        <text>L-histidinol + 2 NAD(+) + H2O = L-histidine + 2 NADH + 3 H(+)</text>
        <dbReference type="Rhea" id="RHEA:20641"/>
        <dbReference type="ChEBI" id="CHEBI:15377"/>
        <dbReference type="ChEBI" id="CHEBI:15378"/>
        <dbReference type="ChEBI" id="CHEBI:57540"/>
        <dbReference type="ChEBI" id="CHEBI:57595"/>
        <dbReference type="ChEBI" id="CHEBI:57699"/>
        <dbReference type="ChEBI" id="CHEBI:57945"/>
        <dbReference type="EC" id="1.1.1.23"/>
    </reaction>
</comment>
<evidence type="ECO:0000256" key="2">
    <source>
        <dbReference type="ARBA" id="ARBA00010178"/>
    </source>
</evidence>
<evidence type="ECO:0000313" key="18">
    <source>
        <dbReference type="EMBL" id="MBB3940906.1"/>
    </source>
</evidence>
<keyword evidence="6 11" id="KW-0862">Zinc</keyword>